<comment type="subcellular location">
    <subcellularLocation>
        <location evidence="1">Secreted</location>
        <location evidence="1">Extracellular space</location>
    </subcellularLocation>
</comment>
<evidence type="ECO:0000256" key="2">
    <source>
        <dbReference type="ARBA" id="ARBA00005416"/>
    </source>
</evidence>
<feature type="region of interest" description="Disordered" evidence="7">
    <location>
        <begin position="53"/>
        <end position="76"/>
    </location>
</feature>
<reference evidence="9 10" key="1">
    <citation type="journal article" date="2021" name="Commun. Biol.">
        <title>The genome of Shorea leprosula (Dipterocarpaceae) highlights the ecological relevance of drought in aseasonal tropical rainforests.</title>
        <authorList>
            <person name="Ng K.K.S."/>
            <person name="Kobayashi M.J."/>
            <person name="Fawcett J.A."/>
            <person name="Hatakeyama M."/>
            <person name="Paape T."/>
            <person name="Ng C.H."/>
            <person name="Ang C.C."/>
            <person name="Tnah L.H."/>
            <person name="Lee C.T."/>
            <person name="Nishiyama T."/>
            <person name="Sese J."/>
            <person name="O'Brien M.J."/>
            <person name="Copetti D."/>
            <person name="Mohd Noor M.I."/>
            <person name="Ong R.C."/>
            <person name="Putra M."/>
            <person name="Sireger I.Z."/>
            <person name="Indrioko S."/>
            <person name="Kosugi Y."/>
            <person name="Izuno A."/>
            <person name="Isagi Y."/>
            <person name="Lee S.L."/>
            <person name="Shimizu K.K."/>
        </authorList>
    </citation>
    <scope>NUCLEOTIDE SEQUENCE [LARGE SCALE GENOMIC DNA]</scope>
    <source>
        <strain evidence="9">214</strain>
    </source>
</reference>
<evidence type="ECO:0000256" key="5">
    <source>
        <dbReference type="ARBA" id="ARBA00023180"/>
    </source>
</evidence>
<evidence type="ECO:0000256" key="4">
    <source>
        <dbReference type="ARBA" id="ARBA00022729"/>
    </source>
</evidence>
<dbReference type="InterPro" id="IPR039616">
    <property type="entry name" value="CLE1-4"/>
</dbReference>
<comment type="caution">
    <text evidence="9">The sequence shown here is derived from an EMBL/GenBank/DDBJ whole genome shotgun (WGS) entry which is preliminary data.</text>
</comment>
<dbReference type="EMBL" id="BPVZ01000008">
    <property type="protein sequence ID" value="GKU94461.1"/>
    <property type="molecule type" value="Genomic_DNA"/>
</dbReference>
<dbReference type="Proteomes" id="UP001054252">
    <property type="component" value="Unassembled WGS sequence"/>
</dbReference>
<keyword evidence="10" id="KW-1185">Reference proteome</keyword>
<evidence type="ECO:0000256" key="8">
    <source>
        <dbReference type="SAM" id="SignalP"/>
    </source>
</evidence>
<keyword evidence="4 8" id="KW-0732">Signal</keyword>
<protein>
    <submittedName>
        <fullName evidence="9">Uncharacterized protein</fullName>
    </submittedName>
</protein>
<dbReference type="AlphaFoldDB" id="A0AAV5IA02"/>
<dbReference type="GO" id="GO:0033612">
    <property type="term" value="F:receptor serine/threonine kinase binding"/>
    <property type="evidence" value="ECO:0007669"/>
    <property type="project" value="TreeGrafter"/>
</dbReference>
<accession>A0AAV5IA02</accession>
<name>A0AAV5IA02_9ROSI</name>
<proteinExistence type="inferred from homology"/>
<evidence type="ECO:0000313" key="9">
    <source>
        <dbReference type="EMBL" id="GKU94461.1"/>
    </source>
</evidence>
<keyword evidence="3" id="KW-0964">Secreted</keyword>
<sequence>MASSRFCACLLLLLLSIPWSETRPFTPYIERKSLIFSIQALAAVEALNHRKVNDNTDNDFYDSNRLSPGGPDPQHH</sequence>
<feature type="chain" id="PRO_5043663499" evidence="8">
    <location>
        <begin position="23"/>
        <end position="76"/>
    </location>
</feature>
<dbReference type="PANTHER" id="PTHR33869:SF30">
    <property type="entry name" value="CLAVATA3_ESR (CLE)-RELATED PROTEIN 2"/>
    <property type="match status" value="1"/>
</dbReference>
<keyword evidence="5" id="KW-0325">Glycoprotein</keyword>
<organism evidence="9 10">
    <name type="scientific">Rubroshorea leprosula</name>
    <dbReference type="NCBI Taxonomy" id="152421"/>
    <lineage>
        <taxon>Eukaryota</taxon>
        <taxon>Viridiplantae</taxon>
        <taxon>Streptophyta</taxon>
        <taxon>Embryophyta</taxon>
        <taxon>Tracheophyta</taxon>
        <taxon>Spermatophyta</taxon>
        <taxon>Magnoliopsida</taxon>
        <taxon>eudicotyledons</taxon>
        <taxon>Gunneridae</taxon>
        <taxon>Pentapetalae</taxon>
        <taxon>rosids</taxon>
        <taxon>malvids</taxon>
        <taxon>Malvales</taxon>
        <taxon>Dipterocarpaceae</taxon>
        <taxon>Rubroshorea</taxon>
    </lineage>
</organism>
<evidence type="ECO:0000256" key="6">
    <source>
        <dbReference type="ARBA" id="ARBA00023278"/>
    </source>
</evidence>
<dbReference type="GO" id="GO:0005576">
    <property type="term" value="C:extracellular region"/>
    <property type="evidence" value="ECO:0007669"/>
    <property type="project" value="UniProtKB-SubCell"/>
</dbReference>
<evidence type="ECO:0000256" key="3">
    <source>
        <dbReference type="ARBA" id="ARBA00022525"/>
    </source>
</evidence>
<feature type="signal peptide" evidence="8">
    <location>
        <begin position="1"/>
        <end position="22"/>
    </location>
</feature>
<gene>
    <name evidence="9" type="ORF">SLEP1_g7957</name>
</gene>
<evidence type="ECO:0000256" key="7">
    <source>
        <dbReference type="SAM" id="MobiDB-lite"/>
    </source>
</evidence>
<evidence type="ECO:0000313" key="10">
    <source>
        <dbReference type="Proteomes" id="UP001054252"/>
    </source>
</evidence>
<evidence type="ECO:0000256" key="1">
    <source>
        <dbReference type="ARBA" id="ARBA00004239"/>
    </source>
</evidence>
<comment type="similarity">
    <text evidence="2">Belongs to the CLV3/ESR signal peptide family.</text>
</comment>
<keyword evidence="6" id="KW-0379">Hydroxylation</keyword>
<dbReference type="PANTHER" id="PTHR33869">
    <property type="entry name" value="CLAVATA3/ESR (CLE)-RELATED PROTEIN 3"/>
    <property type="match status" value="1"/>
</dbReference>